<reference evidence="10" key="1">
    <citation type="submission" date="2009-06" db="EMBL/GenBank/DDBJ databases">
        <title>A full-length cDNA resource of the pea aphid, Acyrthosiphon pisum.</title>
        <authorList>
            <person name="Shigenobu S."/>
            <person name="Nakabachi A."/>
            <person name="Richards S."/>
        </authorList>
    </citation>
    <scope>NUCLEOTIDE SEQUENCE</scope>
    <source>
        <strain evidence="10">LSR1</strain>
        <tissue evidence="10">Whole body</tissue>
    </source>
</reference>
<dbReference type="KEGG" id="api:100158936"/>
<evidence type="ECO:0000256" key="4">
    <source>
        <dbReference type="ARBA" id="ARBA00022741"/>
    </source>
</evidence>
<proteinExistence type="evidence at transcript level"/>
<dbReference type="Pfam" id="PF00069">
    <property type="entry name" value="Pkinase"/>
    <property type="match status" value="1"/>
</dbReference>
<dbReference type="GO" id="GO:0005524">
    <property type="term" value="F:ATP binding"/>
    <property type="evidence" value="ECO:0007669"/>
    <property type="project" value="UniProtKB-KW"/>
</dbReference>
<evidence type="ECO:0000313" key="10">
    <source>
        <dbReference type="EMBL" id="BAH72283.1"/>
    </source>
</evidence>
<name>C4WWL3_ACYPI</name>
<evidence type="ECO:0000256" key="6">
    <source>
        <dbReference type="ARBA" id="ARBA00022840"/>
    </source>
</evidence>
<dbReference type="SUPFAM" id="SSF56112">
    <property type="entry name" value="Protein kinase-like (PK-like)"/>
    <property type="match status" value="1"/>
</dbReference>
<organism evidence="10">
    <name type="scientific">Acyrthosiphon pisum</name>
    <name type="common">Pea aphid</name>
    <dbReference type="NCBI Taxonomy" id="7029"/>
    <lineage>
        <taxon>Eukaryota</taxon>
        <taxon>Metazoa</taxon>
        <taxon>Ecdysozoa</taxon>
        <taxon>Arthropoda</taxon>
        <taxon>Hexapoda</taxon>
        <taxon>Insecta</taxon>
        <taxon>Pterygota</taxon>
        <taxon>Neoptera</taxon>
        <taxon>Paraneoptera</taxon>
        <taxon>Hemiptera</taxon>
        <taxon>Sternorrhyncha</taxon>
        <taxon>Aphidomorpha</taxon>
        <taxon>Aphidoidea</taxon>
        <taxon>Aphididae</taxon>
        <taxon>Macrosiphini</taxon>
        <taxon>Acyrthosiphon</taxon>
    </lineage>
</organism>
<keyword evidence="5" id="KW-0418">Kinase</keyword>
<dbReference type="InterPro" id="IPR000719">
    <property type="entry name" value="Prot_kinase_dom"/>
</dbReference>
<dbReference type="EMBL" id="AK342135">
    <property type="protein sequence ID" value="BAH72283.1"/>
    <property type="molecule type" value="mRNA"/>
</dbReference>
<keyword evidence="4" id="KW-0547">Nucleotide-binding</keyword>
<evidence type="ECO:0000256" key="1">
    <source>
        <dbReference type="ARBA" id="ARBA00012513"/>
    </source>
</evidence>
<keyword evidence="2" id="KW-0723">Serine/threonine-protein kinase</keyword>
<dbReference type="PANTHER" id="PTHR45998:SF2">
    <property type="entry name" value="SERINE_THREONINE-PROTEIN KINASE 16"/>
    <property type="match status" value="1"/>
</dbReference>
<evidence type="ECO:0000256" key="5">
    <source>
        <dbReference type="ARBA" id="ARBA00022777"/>
    </source>
</evidence>
<evidence type="ECO:0000256" key="8">
    <source>
        <dbReference type="ARBA" id="ARBA00048679"/>
    </source>
</evidence>
<evidence type="ECO:0000259" key="9">
    <source>
        <dbReference type="PROSITE" id="PS50011"/>
    </source>
</evidence>
<feature type="domain" description="Protein kinase" evidence="9">
    <location>
        <begin position="1"/>
        <end position="101"/>
    </location>
</feature>
<comment type="catalytic activity">
    <reaction evidence="7">
        <text>L-threonyl-[protein] + ATP = O-phospho-L-threonyl-[protein] + ADP + H(+)</text>
        <dbReference type="Rhea" id="RHEA:46608"/>
        <dbReference type="Rhea" id="RHEA-COMP:11060"/>
        <dbReference type="Rhea" id="RHEA-COMP:11605"/>
        <dbReference type="ChEBI" id="CHEBI:15378"/>
        <dbReference type="ChEBI" id="CHEBI:30013"/>
        <dbReference type="ChEBI" id="CHEBI:30616"/>
        <dbReference type="ChEBI" id="CHEBI:61977"/>
        <dbReference type="ChEBI" id="CHEBI:456216"/>
        <dbReference type="EC" id="2.7.11.1"/>
    </reaction>
</comment>
<dbReference type="InterPro" id="IPR052239">
    <property type="entry name" value="Ser/Thr-specific_kinases"/>
</dbReference>
<comment type="catalytic activity">
    <reaction evidence="8">
        <text>L-seryl-[protein] + ATP = O-phospho-L-seryl-[protein] + ADP + H(+)</text>
        <dbReference type="Rhea" id="RHEA:17989"/>
        <dbReference type="Rhea" id="RHEA-COMP:9863"/>
        <dbReference type="Rhea" id="RHEA-COMP:11604"/>
        <dbReference type="ChEBI" id="CHEBI:15378"/>
        <dbReference type="ChEBI" id="CHEBI:29999"/>
        <dbReference type="ChEBI" id="CHEBI:30616"/>
        <dbReference type="ChEBI" id="CHEBI:83421"/>
        <dbReference type="ChEBI" id="CHEBI:456216"/>
        <dbReference type="EC" id="2.7.11.1"/>
    </reaction>
</comment>
<dbReference type="AlphaFoldDB" id="C4WWL3"/>
<dbReference type="PROSITE" id="PS50011">
    <property type="entry name" value="PROTEIN_KINASE_DOM"/>
    <property type="match status" value="1"/>
</dbReference>
<gene>
    <name evidence="10" type="primary">ACYPI000353</name>
</gene>
<dbReference type="GO" id="GO:0005794">
    <property type="term" value="C:Golgi apparatus"/>
    <property type="evidence" value="ECO:0007669"/>
    <property type="project" value="TreeGrafter"/>
</dbReference>
<keyword evidence="3" id="KW-0808">Transferase</keyword>
<dbReference type="EC" id="2.7.11.1" evidence="1"/>
<dbReference type="PANTHER" id="PTHR45998">
    <property type="entry name" value="SERINE/THREONINE-PROTEIN KINASE 16"/>
    <property type="match status" value="1"/>
</dbReference>
<dbReference type="Gene3D" id="1.10.510.10">
    <property type="entry name" value="Transferase(Phosphotransferase) domain 1"/>
    <property type="match status" value="1"/>
</dbReference>
<evidence type="ECO:0000256" key="3">
    <source>
        <dbReference type="ARBA" id="ARBA00022679"/>
    </source>
</evidence>
<evidence type="ECO:0000256" key="7">
    <source>
        <dbReference type="ARBA" id="ARBA00047899"/>
    </source>
</evidence>
<dbReference type="InterPro" id="IPR011009">
    <property type="entry name" value="Kinase-like_dom_sf"/>
</dbReference>
<dbReference type="OrthoDB" id="248923at2759"/>
<sequence length="118" mass="13533">MTYRAPELFNIDINSVIDERIDVWSLGCLLYAMLYKKSPFDLVYERGDSVALAVISGKIYFPPNFNESVNSLVKVILTVDHSKRPFIDDILESVKVVDELFDQDFNEHTILKSNICNV</sequence>
<dbReference type="GO" id="GO:0004674">
    <property type="term" value="F:protein serine/threonine kinase activity"/>
    <property type="evidence" value="ECO:0007669"/>
    <property type="project" value="UniProtKB-KW"/>
</dbReference>
<protein>
    <recommendedName>
        <fullName evidence="1">non-specific serine/threonine protein kinase</fullName>
        <ecNumber evidence="1">2.7.11.1</ecNumber>
    </recommendedName>
</protein>
<evidence type="ECO:0000256" key="2">
    <source>
        <dbReference type="ARBA" id="ARBA00022527"/>
    </source>
</evidence>
<keyword evidence="6" id="KW-0067">ATP-binding</keyword>
<accession>C4WWL3</accession>